<accession>A0A1S0ULF8</accession>
<dbReference type="GeneID" id="9938917"/>
<dbReference type="InterPro" id="IPR004245">
    <property type="entry name" value="DUF229"/>
</dbReference>
<sequence>MTTTPYIIRFCLQRSEIKTNRPLAGQRCYYQGLTGGLYPNISWYQLIDDPIEIPPSKRLRIPYDQFIVRCYNKTLLGKISDKPFYNESMFYEHAFVTFSKMDDMEKPSLSILVLDSVSRNQFLRHMHKTVEYMKQLGFIILEGYTKVGDNSAVNLLPILAGKSILPQIGGNGDEVLPLNKKVSLEDIDFLWKMMKGIVCL</sequence>
<name>A0A1S0ULF8_LOALO</name>
<dbReference type="Pfam" id="PF02995">
    <property type="entry name" value="DUF229"/>
    <property type="match status" value="1"/>
</dbReference>
<reference evidence="1" key="1">
    <citation type="submission" date="2012-04" db="EMBL/GenBank/DDBJ databases">
        <title>The Genome Sequence of Loa loa.</title>
        <authorList>
            <consortium name="The Broad Institute Genome Sequencing Platform"/>
            <consortium name="Broad Institute Genome Sequencing Center for Infectious Disease"/>
            <person name="Nutman T.B."/>
            <person name="Fink D.L."/>
            <person name="Russ C."/>
            <person name="Young S."/>
            <person name="Zeng Q."/>
            <person name="Gargeya S."/>
            <person name="Alvarado L."/>
            <person name="Berlin A."/>
            <person name="Chapman S.B."/>
            <person name="Chen Z."/>
            <person name="Freedman E."/>
            <person name="Gellesch M."/>
            <person name="Goldberg J."/>
            <person name="Griggs A."/>
            <person name="Gujja S."/>
            <person name="Heilman E.R."/>
            <person name="Heiman D."/>
            <person name="Howarth C."/>
            <person name="Mehta T."/>
            <person name="Neiman D."/>
            <person name="Pearson M."/>
            <person name="Roberts A."/>
            <person name="Saif S."/>
            <person name="Shea T."/>
            <person name="Shenoy N."/>
            <person name="Sisk P."/>
            <person name="Stolte C."/>
            <person name="Sykes S."/>
            <person name="White J."/>
            <person name="Yandava C."/>
            <person name="Haas B."/>
            <person name="Henn M.R."/>
            <person name="Nusbaum C."/>
            <person name="Birren B."/>
        </authorList>
    </citation>
    <scope>NUCLEOTIDE SEQUENCE [LARGE SCALE GENOMIC DNA]</scope>
</reference>
<dbReference type="PANTHER" id="PTHR10974">
    <property type="entry name" value="FI08016P-RELATED"/>
    <property type="match status" value="1"/>
</dbReference>
<dbReference type="CTD" id="9938917"/>
<dbReference type="OrthoDB" id="5873758at2759"/>
<dbReference type="KEGG" id="loa:LOAG_16640"/>
<evidence type="ECO:0000313" key="1">
    <source>
        <dbReference type="EMBL" id="EJD76403.1"/>
    </source>
</evidence>
<protein>
    <submittedName>
        <fullName evidence="1">Uncharacterized protein</fullName>
    </submittedName>
</protein>
<proteinExistence type="predicted"/>
<organism evidence="1">
    <name type="scientific">Loa loa</name>
    <name type="common">Eye worm</name>
    <name type="synonym">Filaria loa</name>
    <dbReference type="NCBI Taxonomy" id="7209"/>
    <lineage>
        <taxon>Eukaryota</taxon>
        <taxon>Metazoa</taxon>
        <taxon>Ecdysozoa</taxon>
        <taxon>Nematoda</taxon>
        <taxon>Chromadorea</taxon>
        <taxon>Rhabditida</taxon>
        <taxon>Spirurina</taxon>
        <taxon>Spiruromorpha</taxon>
        <taxon>Filarioidea</taxon>
        <taxon>Onchocercidae</taxon>
        <taxon>Loa</taxon>
    </lineage>
</organism>
<dbReference type="RefSeq" id="XP_003137127.2">
    <property type="nucleotide sequence ID" value="XM_003137079.2"/>
</dbReference>
<dbReference type="PANTHER" id="PTHR10974:SF6">
    <property type="entry name" value="PROTEIN CBG19234"/>
    <property type="match status" value="1"/>
</dbReference>
<gene>
    <name evidence="1" type="ORF">LOAG_16640</name>
</gene>
<dbReference type="AlphaFoldDB" id="A0A1S0ULF8"/>
<dbReference type="GO" id="GO:0005615">
    <property type="term" value="C:extracellular space"/>
    <property type="evidence" value="ECO:0007669"/>
    <property type="project" value="TreeGrafter"/>
</dbReference>
<dbReference type="InParanoid" id="A0A1S0ULF8"/>
<dbReference type="EMBL" id="JH712076">
    <property type="protein sequence ID" value="EJD76403.1"/>
    <property type="molecule type" value="Genomic_DNA"/>
</dbReference>